<feature type="compositionally biased region" description="Gly residues" evidence="1">
    <location>
        <begin position="11"/>
        <end position="20"/>
    </location>
</feature>
<dbReference type="PATRIC" id="fig|218284.4.peg.4045"/>
<sequence>RDAGTDAGERIGAGGARQAHRGGGGVLLVVGMQHEDAVHRLGVDRVDLVLLARRAEHHVEEVLCIVQVVARVVERLAHIVLVGHRGDGRHLGDQADRADDAILLDVDVHVVVIEGGQATHHAAQDRHRMGIATEALEEVVDLVVDHGVVADPRLEVGVLLIVGQFAE</sequence>
<evidence type="ECO:0000256" key="1">
    <source>
        <dbReference type="SAM" id="MobiDB-lite"/>
    </source>
</evidence>
<evidence type="ECO:0000313" key="2">
    <source>
        <dbReference type="EMBL" id="KPL57569.1"/>
    </source>
</evidence>
<gene>
    <name evidence="2" type="ORF">AM506_21750</name>
</gene>
<organism evidence="2 3">
    <name type="scientific">Rossellomorea vietnamensis</name>
    <dbReference type="NCBI Taxonomy" id="218284"/>
    <lineage>
        <taxon>Bacteria</taxon>
        <taxon>Bacillati</taxon>
        <taxon>Bacillota</taxon>
        <taxon>Bacilli</taxon>
        <taxon>Bacillales</taxon>
        <taxon>Bacillaceae</taxon>
        <taxon>Rossellomorea</taxon>
    </lineage>
</organism>
<name>A0A0P6WA82_9BACI</name>
<feature type="non-terminal residue" evidence="2">
    <location>
        <position position="1"/>
    </location>
</feature>
<dbReference type="Proteomes" id="UP000050398">
    <property type="component" value="Unassembled WGS sequence"/>
</dbReference>
<dbReference type="EMBL" id="LIXZ01000071">
    <property type="protein sequence ID" value="KPL57569.1"/>
    <property type="molecule type" value="Genomic_DNA"/>
</dbReference>
<reference evidence="2 3" key="1">
    <citation type="submission" date="2015-08" db="EMBL/GenBank/DDBJ databases">
        <title>Draft Genome Sequence of Bacillus vietnamensis UCD-SED5.</title>
        <authorList>
            <person name="Lee R.D."/>
            <person name="Jospin G."/>
            <person name="Lang J.M."/>
            <person name="Coil D.A."/>
            <person name="Eisen J.A."/>
        </authorList>
    </citation>
    <scope>NUCLEOTIDE SEQUENCE [LARGE SCALE GENOMIC DNA]</scope>
    <source>
        <strain evidence="2 3">UCD-SED5</strain>
    </source>
</reference>
<dbReference type="AlphaFoldDB" id="A0A0P6WA82"/>
<comment type="caution">
    <text evidence="2">The sequence shown here is derived from an EMBL/GenBank/DDBJ whole genome shotgun (WGS) entry which is preliminary data.</text>
</comment>
<evidence type="ECO:0000313" key="3">
    <source>
        <dbReference type="Proteomes" id="UP000050398"/>
    </source>
</evidence>
<accession>A0A0P6WA82</accession>
<feature type="region of interest" description="Disordered" evidence="1">
    <location>
        <begin position="1"/>
        <end position="20"/>
    </location>
</feature>
<proteinExistence type="predicted"/>
<protein>
    <submittedName>
        <fullName evidence="2">Uncharacterized protein</fullName>
    </submittedName>
</protein>